<dbReference type="PANTHER" id="PTHR22753:SF34">
    <property type="entry name" value="ACYLTRANSFERASE"/>
    <property type="match status" value="1"/>
</dbReference>
<sequence length="648" mass="73234">MVAIAASTYLAASVLTLSQRRTTTSYGGIKKCCRILAVSAKRVGRGTDFGENEKLEKKKMNQKMVKEESEVKPNIYANPEELPEFEEDKKWLKDYFEECKEMIRSDGGPPRWFSPLECCSSTSPDCPLLLFLPGIDGTGLGLIMHHHKLGKMFNIWCLHIPMQDRTQFNELVKLLERTIRSENYRTPNKPIYLVAESLGACLAISVAARNPDMDLVLVLSNPATSFNKSQLQPLLPLLEIMPDQYPLNLPYMLSLATGYFATMFLGCMHSNPLRMVMDNIKRGLLPQTIGELSQDIVTMSMYLSVLADILPRETLRWKLNLLKSGSACANSCLHAVKAQMLILCSGRDQLLPSKEESQRLQKTLADCEIRMFEESGHFLFLVPPTPSEFKKVHASFSWVLTATSPVMLSTLKDGQVVRGLAGIPSEGPVLFVGYHMLLGIEIIPFVAQLMMERNILVRGIAHPAMFVKVKDRMPPEPDPANFDVFRVMGAVPVSAANFYKLMSSKSHALLYPGGVREALHRKGEKYKLFWPERSEFVRMAARFGAKIVPFGVVGEDDFAEIILDYNDQIKIPGRREEIERVTSRTAKLREKKKCDELYLRIKSEVEGCIDFLKNKREKDPYRNLLSRVLYQASHPCSISPFHLPSFDL</sequence>
<keyword evidence="2" id="KW-0808">Transferase</keyword>
<dbReference type="InterPro" id="IPR007130">
    <property type="entry name" value="DAGAT"/>
</dbReference>
<dbReference type="AlphaFoldDB" id="A0A5D2N6N3"/>
<dbReference type="EMBL" id="CM017620">
    <property type="protein sequence ID" value="TYH99541.1"/>
    <property type="molecule type" value="Genomic_DNA"/>
</dbReference>
<dbReference type="Gene3D" id="3.40.50.1820">
    <property type="entry name" value="alpha/beta hydrolase"/>
    <property type="match status" value="1"/>
</dbReference>
<reference evidence="5 6" key="1">
    <citation type="submission" date="2019-07" db="EMBL/GenBank/DDBJ databases">
        <title>WGS assembly of Gossypium tomentosum.</title>
        <authorList>
            <person name="Chen Z.J."/>
            <person name="Sreedasyam A."/>
            <person name="Ando A."/>
            <person name="Song Q."/>
            <person name="De L."/>
            <person name="Hulse-Kemp A."/>
            <person name="Ding M."/>
            <person name="Ye W."/>
            <person name="Kirkbride R."/>
            <person name="Jenkins J."/>
            <person name="Plott C."/>
            <person name="Lovell J."/>
            <person name="Lin Y.-M."/>
            <person name="Vaughn R."/>
            <person name="Liu B."/>
            <person name="Li W."/>
            <person name="Simpson S."/>
            <person name="Scheffler B."/>
            <person name="Saski C."/>
            <person name="Grover C."/>
            <person name="Hu G."/>
            <person name="Conover J."/>
            <person name="Carlson J."/>
            <person name="Shu S."/>
            <person name="Boston L."/>
            <person name="Williams M."/>
            <person name="Peterson D."/>
            <person name="Mcgee K."/>
            <person name="Jones D."/>
            <person name="Wendel J."/>
            <person name="Stelly D."/>
            <person name="Grimwood J."/>
            <person name="Schmutz J."/>
        </authorList>
    </citation>
    <scope>NUCLEOTIDE SEQUENCE [LARGE SCALE GENOMIC DNA]</scope>
    <source>
        <strain evidence="5">7179.01</strain>
    </source>
</reference>
<dbReference type="InterPro" id="IPR029058">
    <property type="entry name" value="AB_hydrolase_fold"/>
</dbReference>
<accession>A0A5D2N6N3</accession>
<dbReference type="Pfam" id="PF12146">
    <property type="entry name" value="Hydrolase_4"/>
    <property type="match status" value="1"/>
</dbReference>
<proteinExistence type="inferred from homology"/>
<evidence type="ECO:0000256" key="2">
    <source>
        <dbReference type="ARBA" id="ARBA00022679"/>
    </source>
</evidence>
<feature type="domain" description="Serine aminopeptidase S33" evidence="4">
    <location>
        <begin position="167"/>
        <end position="380"/>
    </location>
</feature>
<dbReference type="Proteomes" id="UP000322667">
    <property type="component" value="Chromosome A11"/>
</dbReference>
<evidence type="ECO:0000256" key="3">
    <source>
        <dbReference type="ARBA" id="ARBA00023315"/>
    </source>
</evidence>
<evidence type="ECO:0000259" key="4">
    <source>
        <dbReference type="Pfam" id="PF12146"/>
    </source>
</evidence>
<dbReference type="PANTHER" id="PTHR22753">
    <property type="entry name" value="TRANSMEMBRANE PROTEIN 68"/>
    <property type="match status" value="1"/>
</dbReference>
<dbReference type="SUPFAM" id="SSF53474">
    <property type="entry name" value="alpha/beta-Hydrolases"/>
    <property type="match status" value="1"/>
</dbReference>
<dbReference type="CDD" id="cd07987">
    <property type="entry name" value="LPLAT_MGAT-like"/>
    <property type="match status" value="1"/>
</dbReference>
<dbReference type="InterPro" id="IPR022742">
    <property type="entry name" value="Hydrolase_4"/>
</dbReference>
<keyword evidence="6" id="KW-1185">Reference proteome</keyword>
<comment type="similarity">
    <text evidence="1">Belongs to the diacylglycerol acyltransferase family.</text>
</comment>
<dbReference type="Pfam" id="PF03982">
    <property type="entry name" value="DAGAT"/>
    <property type="match status" value="1"/>
</dbReference>
<keyword evidence="3" id="KW-0012">Acyltransferase</keyword>
<evidence type="ECO:0000256" key="1">
    <source>
        <dbReference type="ARBA" id="ARBA00005420"/>
    </source>
</evidence>
<protein>
    <recommendedName>
        <fullName evidence="4">Serine aminopeptidase S33 domain-containing protein</fullName>
    </recommendedName>
</protein>
<dbReference type="GO" id="GO:0004144">
    <property type="term" value="F:diacylglycerol O-acyltransferase activity"/>
    <property type="evidence" value="ECO:0007669"/>
    <property type="project" value="UniProtKB-ARBA"/>
</dbReference>
<gene>
    <name evidence="5" type="ORF">ES332_A11G073600v1</name>
</gene>
<dbReference type="GO" id="GO:0019432">
    <property type="term" value="P:triglyceride biosynthetic process"/>
    <property type="evidence" value="ECO:0007669"/>
    <property type="project" value="UniProtKB-ARBA"/>
</dbReference>
<organism evidence="5 6">
    <name type="scientific">Gossypium tomentosum</name>
    <name type="common">Hawaiian cotton</name>
    <name type="synonym">Gossypium sandvicense</name>
    <dbReference type="NCBI Taxonomy" id="34277"/>
    <lineage>
        <taxon>Eukaryota</taxon>
        <taxon>Viridiplantae</taxon>
        <taxon>Streptophyta</taxon>
        <taxon>Embryophyta</taxon>
        <taxon>Tracheophyta</taxon>
        <taxon>Spermatophyta</taxon>
        <taxon>Magnoliopsida</taxon>
        <taxon>eudicotyledons</taxon>
        <taxon>Gunneridae</taxon>
        <taxon>Pentapetalae</taxon>
        <taxon>rosids</taxon>
        <taxon>malvids</taxon>
        <taxon>Malvales</taxon>
        <taxon>Malvaceae</taxon>
        <taxon>Malvoideae</taxon>
        <taxon>Gossypium</taxon>
    </lineage>
</organism>
<evidence type="ECO:0000313" key="6">
    <source>
        <dbReference type="Proteomes" id="UP000322667"/>
    </source>
</evidence>
<evidence type="ECO:0000313" key="5">
    <source>
        <dbReference type="EMBL" id="TYH99541.1"/>
    </source>
</evidence>
<dbReference type="GO" id="GO:0016020">
    <property type="term" value="C:membrane"/>
    <property type="evidence" value="ECO:0007669"/>
    <property type="project" value="TreeGrafter"/>
</dbReference>
<name>A0A5D2N6N3_GOSTO</name>